<dbReference type="PROSITE" id="PS50011">
    <property type="entry name" value="PROTEIN_KINASE_DOM"/>
    <property type="match status" value="1"/>
</dbReference>
<dbReference type="GO" id="GO:0005524">
    <property type="term" value="F:ATP binding"/>
    <property type="evidence" value="ECO:0007669"/>
    <property type="project" value="UniProtKB-KW"/>
</dbReference>
<dbReference type="OrthoDB" id="4062651at2759"/>
<keyword evidence="3 8" id="KW-0418">Kinase</keyword>
<evidence type="ECO:0000256" key="6">
    <source>
        <dbReference type="SAM" id="Phobius"/>
    </source>
</evidence>
<evidence type="ECO:0000256" key="4">
    <source>
        <dbReference type="ARBA" id="ARBA00022840"/>
    </source>
</evidence>
<dbReference type="PANTHER" id="PTHR47973">
    <property type="entry name" value="CYSTEINE-RICH RECEPTOR-LIKE PROTEIN KINASE 3"/>
    <property type="match status" value="1"/>
</dbReference>
<evidence type="ECO:0000256" key="2">
    <source>
        <dbReference type="ARBA" id="ARBA00022741"/>
    </source>
</evidence>
<keyword evidence="6" id="KW-0472">Membrane</keyword>
<dbReference type="Gene3D" id="1.10.510.10">
    <property type="entry name" value="Transferase(Phosphotransferase) domain 1"/>
    <property type="match status" value="1"/>
</dbReference>
<accession>A0A2U1Q1B7</accession>
<comment type="caution">
    <text evidence="8">The sequence shown here is derived from an EMBL/GenBank/DDBJ whole genome shotgun (WGS) entry which is preliminary data.</text>
</comment>
<dbReference type="Pfam" id="PF07714">
    <property type="entry name" value="PK_Tyr_Ser-Thr"/>
    <property type="match status" value="1"/>
</dbReference>
<dbReference type="SMART" id="SM00220">
    <property type="entry name" value="S_TKc"/>
    <property type="match status" value="1"/>
</dbReference>
<keyword evidence="6" id="KW-0812">Transmembrane</keyword>
<dbReference type="SUPFAM" id="SSF56112">
    <property type="entry name" value="Protein kinase-like (PK-like)"/>
    <property type="match status" value="1"/>
</dbReference>
<dbReference type="EMBL" id="PKPP01000516">
    <property type="protein sequence ID" value="PWA91818.1"/>
    <property type="molecule type" value="Genomic_DNA"/>
</dbReference>
<keyword evidence="4" id="KW-0067">ATP-binding</keyword>
<evidence type="ECO:0000313" key="9">
    <source>
        <dbReference type="Proteomes" id="UP000245207"/>
    </source>
</evidence>
<organism evidence="8 9">
    <name type="scientific">Artemisia annua</name>
    <name type="common">Sweet wormwood</name>
    <dbReference type="NCBI Taxonomy" id="35608"/>
    <lineage>
        <taxon>Eukaryota</taxon>
        <taxon>Viridiplantae</taxon>
        <taxon>Streptophyta</taxon>
        <taxon>Embryophyta</taxon>
        <taxon>Tracheophyta</taxon>
        <taxon>Spermatophyta</taxon>
        <taxon>Magnoliopsida</taxon>
        <taxon>eudicotyledons</taxon>
        <taxon>Gunneridae</taxon>
        <taxon>Pentapetalae</taxon>
        <taxon>asterids</taxon>
        <taxon>campanulids</taxon>
        <taxon>Asterales</taxon>
        <taxon>Asteraceae</taxon>
        <taxon>Asteroideae</taxon>
        <taxon>Anthemideae</taxon>
        <taxon>Artemisiinae</taxon>
        <taxon>Artemisia</taxon>
    </lineage>
</organism>
<dbReference type="FunFam" id="1.10.510.10:FF:000560">
    <property type="entry name" value="Putative LRR receptor-like serine/threonine-protein kinase isoform A"/>
    <property type="match status" value="1"/>
</dbReference>
<evidence type="ECO:0000259" key="7">
    <source>
        <dbReference type="PROSITE" id="PS50011"/>
    </source>
</evidence>
<dbReference type="GO" id="GO:0004672">
    <property type="term" value="F:protein kinase activity"/>
    <property type="evidence" value="ECO:0007669"/>
    <property type="project" value="InterPro"/>
</dbReference>
<dbReference type="Gene3D" id="3.30.200.20">
    <property type="entry name" value="Phosphorylase Kinase, domain 1"/>
    <property type="match status" value="1"/>
</dbReference>
<dbReference type="InterPro" id="IPR001245">
    <property type="entry name" value="Ser-Thr/Tyr_kinase_cat_dom"/>
</dbReference>
<sequence>MASKKKEIISISSSESSAEWIDAWENYFLEGCVKTPFHAKELSATETSDSWENYFHEGCVGRPFSCGTVALHHRGQYYKFSNDIPYESSSQDLNDVAVKLMHIAVKLIGDMDLIFQKACLVSAISFPSGTEGWIKTHKLSTFSHLLSRVSSDSNFNDVISNVEMAISKNEDFFEKFRWVCHLDQKMSVMGMEDLFHLLIHQKDKVEATFMEVRSKFCNDVVFDDIVPHYNVLPGKYRTTPETIHEWDASFKLHLTVAGSSGEGNQGGFGMVVLVEGERDKGRFYFKNGVAGSSGEGNQGGFGMVVLVEGERNKGRFYFKNGNEVDEDDDGVRRRWDLATSPTSSVLNEESSSEKHSSSALFFFLGGLIVLLILLVIVFAFRKYINPAQLNKLRKHKNSSEDSKSYFSGNLRTISYFSFQALKKATKNFHESNLLGKGGFGPVYLGKLDDGQLVAVKKLALDKSQQGEAEFLAEVRMITSIQHKNLVRLLGCCSEGPQRLLVYEYMKNRSLDLIIYGKSDQYLNWNTRFQIILGIARGLQYLHEDSHIRIVHRDIKASNILLDDKFQPRIGDFGLARFFPEDQAYLSTTFAGTLGYTAPEYAIRGQLSEKADIYSYGVLVLEIISCRKNTNLNLSSEMQYLPEYAWKLYERSKLIDLVDPRMRNAGFIEKEVMQTIHVALLCLQAHANTRPPMSEVVAMLTWKVEMVKSPSKPTFLDRRNRWKNEKTSWETISADFPSNLEGESPSLTPPPNSREFYASQSFSGTTANI</sequence>
<proteinExistence type="predicted"/>
<feature type="region of interest" description="Disordered" evidence="5">
    <location>
        <begin position="732"/>
        <end position="768"/>
    </location>
</feature>
<feature type="compositionally biased region" description="Polar residues" evidence="5">
    <location>
        <begin position="757"/>
        <end position="768"/>
    </location>
</feature>
<feature type="transmembrane region" description="Helical" evidence="6">
    <location>
        <begin position="360"/>
        <end position="384"/>
    </location>
</feature>
<dbReference type="AlphaFoldDB" id="A0A2U1Q1B7"/>
<name>A0A2U1Q1B7_ARTAN</name>
<dbReference type="PROSITE" id="PS00108">
    <property type="entry name" value="PROTEIN_KINASE_ST"/>
    <property type="match status" value="1"/>
</dbReference>
<keyword evidence="2" id="KW-0547">Nucleotide-binding</keyword>
<keyword evidence="1" id="KW-0808">Transferase</keyword>
<dbReference type="STRING" id="35608.A0A2U1Q1B7"/>
<dbReference type="FunFam" id="3.30.200.20:FF:000327">
    <property type="entry name" value="Cysteine-rich receptor-like protein kinase 10"/>
    <property type="match status" value="1"/>
</dbReference>
<evidence type="ECO:0000256" key="5">
    <source>
        <dbReference type="SAM" id="MobiDB-lite"/>
    </source>
</evidence>
<evidence type="ECO:0000256" key="1">
    <source>
        <dbReference type="ARBA" id="ARBA00022679"/>
    </source>
</evidence>
<dbReference type="InterPro" id="IPR000719">
    <property type="entry name" value="Prot_kinase_dom"/>
</dbReference>
<gene>
    <name evidence="8" type="ORF">CTI12_AA086810</name>
</gene>
<keyword evidence="9" id="KW-1185">Reference proteome</keyword>
<reference evidence="8 9" key="1">
    <citation type="journal article" date="2018" name="Mol. Plant">
        <title>The genome of Artemisia annua provides insight into the evolution of Asteraceae family and artemisinin biosynthesis.</title>
        <authorList>
            <person name="Shen Q."/>
            <person name="Zhang L."/>
            <person name="Liao Z."/>
            <person name="Wang S."/>
            <person name="Yan T."/>
            <person name="Shi P."/>
            <person name="Liu M."/>
            <person name="Fu X."/>
            <person name="Pan Q."/>
            <person name="Wang Y."/>
            <person name="Lv Z."/>
            <person name="Lu X."/>
            <person name="Zhang F."/>
            <person name="Jiang W."/>
            <person name="Ma Y."/>
            <person name="Chen M."/>
            <person name="Hao X."/>
            <person name="Li L."/>
            <person name="Tang Y."/>
            <person name="Lv G."/>
            <person name="Zhou Y."/>
            <person name="Sun X."/>
            <person name="Brodelius P.E."/>
            <person name="Rose J.K.C."/>
            <person name="Tang K."/>
        </authorList>
    </citation>
    <scope>NUCLEOTIDE SEQUENCE [LARGE SCALE GENOMIC DNA]</scope>
    <source>
        <strain evidence="9">cv. Huhao1</strain>
        <tissue evidence="8">Leaf</tissue>
    </source>
</reference>
<dbReference type="InterPro" id="IPR052059">
    <property type="entry name" value="CR_Ser/Thr_kinase"/>
</dbReference>
<dbReference type="Proteomes" id="UP000245207">
    <property type="component" value="Unassembled WGS sequence"/>
</dbReference>
<feature type="domain" description="Protein kinase" evidence="7">
    <location>
        <begin position="428"/>
        <end position="714"/>
    </location>
</feature>
<dbReference type="InterPro" id="IPR011009">
    <property type="entry name" value="Kinase-like_dom_sf"/>
</dbReference>
<evidence type="ECO:0000256" key="3">
    <source>
        <dbReference type="ARBA" id="ARBA00022777"/>
    </source>
</evidence>
<evidence type="ECO:0000313" key="8">
    <source>
        <dbReference type="EMBL" id="PWA91818.1"/>
    </source>
</evidence>
<keyword evidence="6" id="KW-1133">Transmembrane helix</keyword>
<protein>
    <submittedName>
        <fullName evidence="8">Serine/threonine/dual specificity protein kinase, catalytic domain-containing protein</fullName>
    </submittedName>
</protein>
<dbReference type="InterPro" id="IPR008271">
    <property type="entry name" value="Ser/Thr_kinase_AS"/>
</dbReference>
<dbReference type="CDD" id="cd14066">
    <property type="entry name" value="STKc_IRAK"/>
    <property type="match status" value="1"/>
</dbReference>